<dbReference type="Proteomes" id="UP000011083">
    <property type="component" value="Unassembled WGS sequence"/>
</dbReference>
<proteinExistence type="predicted"/>
<reference evidence="1 2" key="1">
    <citation type="journal article" date="2013" name="Genome Biol.">
        <title>Genome of Acanthamoeba castellanii highlights extensive lateral gene transfer and early evolution of tyrosine kinase signaling.</title>
        <authorList>
            <person name="Clarke M."/>
            <person name="Lohan A.J."/>
            <person name="Liu B."/>
            <person name="Lagkouvardos I."/>
            <person name="Roy S."/>
            <person name="Zafar N."/>
            <person name="Bertelli C."/>
            <person name="Schilde C."/>
            <person name="Kianianmomeni A."/>
            <person name="Burglin T.R."/>
            <person name="Frech C."/>
            <person name="Turcotte B."/>
            <person name="Kopec K.O."/>
            <person name="Synnott J.M."/>
            <person name="Choo C."/>
            <person name="Paponov I."/>
            <person name="Finkler A."/>
            <person name="Soon Heng Tan C."/>
            <person name="Hutchins A.P."/>
            <person name="Weinmeier T."/>
            <person name="Rattei T."/>
            <person name="Chu J.S."/>
            <person name="Gimenez G."/>
            <person name="Irimia M."/>
            <person name="Rigden D.J."/>
            <person name="Fitzpatrick D.A."/>
            <person name="Lorenzo-Morales J."/>
            <person name="Bateman A."/>
            <person name="Chiu C.H."/>
            <person name="Tang P."/>
            <person name="Hegemann P."/>
            <person name="Fromm H."/>
            <person name="Raoult D."/>
            <person name="Greub G."/>
            <person name="Miranda-Saavedra D."/>
            <person name="Chen N."/>
            <person name="Nash P."/>
            <person name="Ginger M.L."/>
            <person name="Horn M."/>
            <person name="Schaap P."/>
            <person name="Caler L."/>
            <person name="Loftus B."/>
        </authorList>
    </citation>
    <scope>NUCLEOTIDE SEQUENCE [LARGE SCALE GENOMIC DNA]</scope>
    <source>
        <strain evidence="1 2">Neff</strain>
    </source>
</reference>
<dbReference type="GeneID" id="14917092"/>
<organism evidence="1 2">
    <name type="scientific">Acanthamoeba castellanii (strain ATCC 30010 / Neff)</name>
    <dbReference type="NCBI Taxonomy" id="1257118"/>
    <lineage>
        <taxon>Eukaryota</taxon>
        <taxon>Amoebozoa</taxon>
        <taxon>Discosea</taxon>
        <taxon>Longamoebia</taxon>
        <taxon>Centramoebida</taxon>
        <taxon>Acanthamoebidae</taxon>
        <taxon>Acanthamoeba</taxon>
    </lineage>
</organism>
<protein>
    <submittedName>
        <fullName evidence="1">Uncharacterized protein</fullName>
    </submittedName>
</protein>
<dbReference type="EMBL" id="KB007999">
    <property type="protein sequence ID" value="ELR16404.1"/>
    <property type="molecule type" value="Genomic_DNA"/>
</dbReference>
<dbReference type="RefSeq" id="XP_004338417.1">
    <property type="nucleotide sequence ID" value="XM_004338369.1"/>
</dbReference>
<evidence type="ECO:0000313" key="2">
    <source>
        <dbReference type="Proteomes" id="UP000011083"/>
    </source>
</evidence>
<keyword evidence="2" id="KW-1185">Reference proteome</keyword>
<sequence>MNPSTYSVLDLTLCGTEQLSTSVQAQQLQFPPTPAVSFEAHDLAWAVTSVSPPPLPAPFGSVGPWGPQQGQPQPQHPQQHLVYYFTALPEKAKPIWVVFYDRCDHPLDAFALQLFNEPTSSLDCTATASTTTTCVPAHRLQAESDLSWRATNNEGSLDVGLIQYKIAFTCPNDTFQRTIFSAHLVNSASGLHIDLGVMSIVSTTNQRSDPRFMAKLERRCPSEAHRRLVANFKRHPRQMRHFINGKGRSKGAKQASRRGHRFLMEEYVWAVHL</sequence>
<accession>L8GT79</accession>
<name>L8GT79_ACACF</name>
<evidence type="ECO:0000313" key="1">
    <source>
        <dbReference type="EMBL" id="ELR16404.1"/>
    </source>
</evidence>
<dbReference type="AlphaFoldDB" id="L8GT79"/>
<gene>
    <name evidence="1" type="ORF">ACA1_352470</name>
</gene>
<dbReference type="KEGG" id="acan:ACA1_352470"/>
<dbReference type="VEuPathDB" id="AmoebaDB:ACA1_352470"/>